<dbReference type="PANTHER" id="PTHR12684">
    <property type="entry name" value="PUTATIVE PHOSPHOTRANSFERASE"/>
    <property type="match status" value="1"/>
</dbReference>
<dbReference type="HAMAP" id="MF_00299">
    <property type="entry name" value="KptA"/>
    <property type="match status" value="1"/>
</dbReference>
<keyword evidence="2 5" id="KW-0808">Transferase</keyword>
<dbReference type="Pfam" id="PF01885">
    <property type="entry name" value="PTS_2-RNA"/>
    <property type="match status" value="1"/>
</dbReference>
<dbReference type="InterPro" id="IPR022928">
    <property type="entry name" value="RNA_2'-PTrans_KptA"/>
</dbReference>
<dbReference type="Gene3D" id="1.10.10.970">
    <property type="entry name" value="RNA 2'-phosphotransferase, Tpt1/KptA family, N-terminal domain"/>
    <property type="match status" value="1"/>
</dbReference>
<evidence type="ECO:0000256" key="3">
    <source>
        <dbReference type="ARBA" id="ARBA00023027"/>
    </source>
</evidence>
<dbReference type="GO" id="GO:0006388">
    <property type="term" value="P:tRNA splicing, via endonucleolytic cleavage and ligation"/>
    <property type="evidence" value="ECO:0007669"/>
    <property type="project" value="UniProtKB-UniRule"/>
</dbReference>
<dbReference type="KEGG" id="haq:DU484_13340"/>
<dbReference type="RefSeq" id="WP_114606180.1">
    <property type="nucleotide sequence ID" value="NZ_CP031148.1"/>
</dbReference>
<dbReference type="InterPro" id="IPR002745">
    <property type="entry name" value="Ptrans_KptA/Tpt1"/>
</dbReference>
<organism evidence="6 7">
    <name type="scientific">Haloplanus rubicundus</name>
    <dbReference type="NCBI Taxonomy" id="1547898"/>
    <lineage>
        <taxon>Archaea</taxon>
        <taxon>Methanobacteriati</taxon>
        <taxon>Methanobacteriota</taxon>
        <taxon>Stenosarchaea group</taxon>
        <taxon>Halobacteria</taxon>
        <taxon>Halobacteriales</taxon>
        <taxon>Haloferacaceae</taxon>
        <taxon>Haloplanus</taxon>
    </lineage>
</organism>
<evidence type="ECO:0000256" key="5">
    <source>
        <dbReference type="HAMAP-Rule" id="MF_00299"/>
    </source>
</evidence>
<dbReference type="SUPFAM" id="SSF56399">
    <property type="entry name" value="ADP-ribosylation"/>
    <property type="match status" value="1"/>
</dbReference>
<evidence type="ECO:0000313" key="7">
    <source>
        <dbReference type="Proteomes" id="UP000252985"/>
    </source>
</evidence>
<sequence>MTDPVRRCPDHDLVAGACPDCGTVGDEVLSAARRTRLSKFLSGALRHFPGDAGLSLDDRGWVAWADLVAAATERYPWADEAAVEAVVVTDPKGRFERSDGRVRAAYGHSVAVDIEPTDAPVPDRLYHGTAPGNVAAIEHEGLRPMGRQQVHLSASVDEARAVGRRHAADPVVFLIDAASLLDEYRITKRGRETYTIDRVPPAYLTRR</sequence>
<name>A0A345EEX6_9EURY</name>
<dbReference type="PANTHER" id="PTHR12684:SF2">
    <property type="entry name" value="TRNA 2'-PHOSPHOTRANSFERASE 1"/>
    <property type="match status" value="1"/>
</dbReference>
<dbReference type="GO" id="GO:0003950">
    <property type="term" value="F:NAD+ poly-ADP-ribosyltransferase activity"/>
    <property type="evidence" value="ECO:0007669"/>
    <property type="project" value="InterPro"/>
</dbReference>
<gene>
    <name evidence="5" type="primary">kptA</name>
    <name evidence="6" type="ORF">DU484_13340</name>
</gene>
<evidence type="ECO:0000256" key="4">
    <source>
        <dbReference type="ARBA" id="ARBA00025212"/>
    </source>
</evidence>
<evidence type="ECO:0000256" key="1">
    <source>
        <dbReference type="ARBA" id="ARBA00009836"/>
    </source>
</evidence>
<dbReference type="GO" id="GO:0000215">
    <property type="term" value="F:tRNA 2'-phosphotransferase activity"/>
    <property type="evidence" value="ECO:0007669"/>
    <property type="project" value="TreeGrafter"/>
</dbReference>
<proteinExistence type="inferred from homology"/>
<dbReference type="InterPro" id="IPR042081">
    <property type="entry name" value="RNA_2'-PTrans_C"/>
</dbReference>
<keyword evidence="3 5" id="KW-0520">NAD</keyword>
<evidence type="ECO:0000313" key="6">
    <source>
        <dbReference type="EMBL" id="AXG10748.1"/>
    </source>
</evidence>
<evidence type="ECO:0000256" key="2">
    <source>
        <dbReference type="ARBA" id="ARBA00022679"/>
    </source>
</evidence>
<dbReference type="GeneID" id="37287980"/>
<comment type="similarity">
    <text evidence="1 5">Belongs to the KptA/TPT1 family.</text>
</comment>
<accession>A0A345EEX6</accession>
<reference evidence="6 7" key="1">
    <citation type="submission" date="2018-07" db="EMBL/GenBank/DDBJ databases">
        <title>Genome sequences of Haloplanus sp. CBA1112.</title>
        <authorList>
            <person name="Kim Y.B."/>
            <person name="Roh S.W."/>
        </authorList>
    </citation>
    <scope>NUCLEOTIDE SEQUENCE [LARGE SCALE GENOMIC DNA]</scope>
    <source>
        <strain evidence="6 7">CBA1112</strain>
    </source>
</reference>
<dbReference type="AlphaFoldDB" id="A0A345EEX6"/>
<comment type="function">
    <text evidence="4 5">Removes the 2'-phosphate from RNA via an intermediate in which the phosphate is ADP-ribosylated by NAD followed by a presumed transesterification to release the RNA and generate ADP-ribose 1''-2''-cyclic phosphate (APPR&gt;P). May function as an ADP-ribosylase.</text>
</comment>
<dbReference type="InterPro" id="IPR042080">
    <property type="entry name" value="RNA_2'-PTrans_N"/>
</dbReference>
<dbReference type="Gene3D" id="3.20.170.30">
    <property type="match status" value="1"/>
</dbReference>
<protein>
    <recommendedName>
        <fullName evidence="5">Probable RNA 2'-phosphotransferase</fullName>
        <ecNumber evidence="5">2.7.1.-</ecNumber>
    </recommendedName>
</protein>
<dbReference type="Proteomes" id="UP000252985">
    <property type="component" value="Chromosome"/>
</dbReference>
<dbReference type="EC" id="2.7.1.-" evidence="5"/>
<dbReference type="EMBL" id="CP031148">
    <property type="protein sequence ID" value="AXG10748.1"/>
    <property type="molecule type" value="Genomic_DNA"/>
</dbReference>